<name>A0ABV5P2Q5_9ACTN</name>
<organism evidence="2 3">
    <name type="scientific">Nonomuraea salmonea</name>
    <dbReference type="NCBI Taxonomy" id="46181"/>
    <lineage>
        <taxon>Bacteria</taxon>
        <taxon>Bacillati</taxon>
        <taxon>Actinomycetota</taxon>
        <taxon>Actinomycetes</taxon>
        <taxon>Streptosporangiales</taxon>
        <taxon>Streptosporangiaceae</taxon>
        <taxon>Nonomuraea</taxon>
    </lineage>
</organism>
<dbReference type="Proteomes" id="UP001589568">
    <property type="component" value="Unassembled WGS sequence"/>
</dbReference>
<dbReference type="RefSeq" id="WP_345410241.1">
    <property type="nucleotide sequence ID" value="NZ_BAAAXS010000002.1"/>
</dbReference>
<dbReference type="EMBL" id="JBHMCF010000057">
    <property type="protein sequence ID" value="MFB9476848.1"/>
    <property type="molecule type" value="Genomic_DNA"/>
</dbReference>
<keyword evidence="3" id="KW-1185">Reference proteome</keyword>
<reference evidence="2 3" key="1">
    <citation type="submission" date="2024-09" db="EMBL/GenBank/DDBJ databases">
        <authorList>
            <person name="Sun Q."/>
            <person name="Mori K."/>
        </authorList>
    </citation>
    <scope>NUCLEOTIDE SEQUENCE [LARGE SCALE GENOMIC DNA]</scope>
    <source>
        <strain evidence="2 3">JCM 3324</strain>
    </source>
</reference>
<protein>
    <submittedName>
        <fullName evidence="2">Uncharacterized protein</fullName>
    </submittedName>
</protein>
<sequence>MRHLVHLRRSYLAAAGRAAAAVAGCLLVAAGATASAAASTPPQVTVSRLVAVRGDEIRVGLGYRCSSWRDVAIAVSASNREGRHVIGLVGPLRCDPRQVLPTSVGALGARWAAGERATATAALLDYATSGMVVSRSYELVVR</sequence>
<feature type="signal peptide" evidence="1">
    <location>
        <begin position="1"/>
        <end position="34"/>
    </location>
</feature>
<accession>A0ABV5P2Q5</accession>
<evidence type="ECO:0000313" key="2">
    <source>
        <dbReference type="EMBL" id="MFB9476848.1"/>
    </source>
</evidence>
<proteinExistence type="predicted"/>
<evidence type="ECO:0000313" key="3">
    <source>
        <dbReference type="Proteomes" id="UP001589568"/>
    </source>
</evidence>
<evidence type="ECO:0000256" key="1">
    <source>
        <dbReference type="SAM" id="SignalP"/>
    </source>
</evidence>
<gene>
    <name evidence="2" type="ORF">ACFFR3_45790</name>
</gene>
<comment type="caution">
    <text evidence="2">The sequence shown here is derived from an EMBL/GenBank/DDBJ whole genome shotgun (WGS) entry which is preliminary data.</text>
</comment>
<feature type="chain" id="PRO_5045257876" evidence="1">
    <location>
        <begin position="35"/>
        <end position="142"/>
    </location>
</feature>
<keyword evidence="1" id="KW-0732">Signal</keyword>